<dbReference type="AlphaFoldDB" id="A0AAW1X2I3"/>
<organism evidence="2 3">
    <name type="scientific">Rubus argutus</name>
    <name type="common">Southern blackberry</name>
    <dbReference type="NCBI Taxonomy" id="59490"/>
    <lineage>
        <taxon>Eukaryota</taxon>
        <taxon>Viridiplantae</taxon>
        <taxon>Streptophyta</taxon>
        <taxon>Embryophyta</taxon>
        <taxon>Tracheophyta</taxon>
        <taxon>Spermatophyta</taxon>
        <taxon>Magnoliopsida</taxon>
        <taxon>eudicotyledons</taxon>
        <taxon>Gunneridae</taxon>
        <taxon>Pentapetalae</taxon>
        <taxon>rosids</taxon>
        <taxon>fabids</taxon>
        <taxon>Rosales</taxon>
        <taxon>Rosaceae</taxon>
        <taxon>Rosoideae</taxon>
        <taxon>Rosoideae incertae sedis</taxon>
        <taxon>Rubus</taxon>
    </lineage>
</organism>
<gene>
    <name evidence="2" type="ORF">M0R45_027600</name>
</gene>
<accession>A0AAW1X2I3</accession>
<evidence type="ECO:0000313" key="2">
    <source>
        <dbReference type="EMBL" id="KAK9930565.1"/>
    </source>
</evidence>
<dbReference type="EMBL" id="JBEDUW010000005">
    <property type="protein sequence ID" value="KAK9930565.1"/>
    <property type="molecule type" value="Genomic_DNA"/>
</dbReference>
<protein>
    <submittedName>
        <fullName evidence="2">Uncharacterized protein</fullName>
    </submittedName>
</protein>
<feature type="region of interest" description="Disordered" evidence="1">
    <location>
        <begin position="69"/>
        <end position="96"/>
    </location>
</feature>
<sequence>MQARGGGGGPRARSTAATTWACCRRRRWLRGSTAVVMKLCGVDGVYGLETVTTSAASGMSTDRARAQIRIDGDGGQRQRRQKSTRSVKVIRSEQLL</sequence>
<evidence type="ECO:0000313" key="3">
    <source>
        <dbReference type="Proteomes" id="UP001457282"/>
    </source>
</evidence>
<comment type="caution">
    <text evidence="2">The sequence shown here is derived from an EMBL/GenBank/DDBJ whole genome shotgun (WGS) entry which is preliminary data.</text>
</comment>
<name>A0AAW1X2I3_RUBAR</name>
<dbReference type="Proteomes" id="UP001457282">
    <property type="component" value="Unassembled WGS sequence"/>
</dbReference>
<keyword evidence="3" id="KW-1185">Reference proteome</keyword>
<reference evidence="2 3" key="1">
    <citation type="journal article" date="2023" name="G3 (Bethesda)">
        <title>A chromosome-length genome assembly and annotation of blackberry (Rubus argutus, cv. 'Hillquist').</title>
        <authorList>
            <person name="Bruna T."/>
            <person name="Aryal R."/>
            <person name="Dudchenko O."/>
            <person name="Sargent D.J."/>
            <person name="Mead D."/>
            <person name="Buti M."/>
            <person name="Cavallini A."/>
            <person name="Hytonen T."/>
            <person name="Andres J."/>
            <person name="Pham M."/>
            <person name="Weisz D."/>
            <person name="Mascagni F."/>
            <person name="Usai G."/>
            <person name="Natali L."/>
            <person name="Bassil N."/>
            <person name="Fernandez G.E."/>
            <person name="Lomsadze A."/>
            <person name="Armour M."/>
            <person name="Olukolu B."/>
            <person name="Poorten T."/>
            <person name="Britton C."/>
            <person name="Davik J."/>
            <person name="Ashrafi H."/>
            <person name="Aiden E.L."/>
            <person name="Borodovsky M."/>
            <person name="Worthington M."/>
        </authorList>
    </citation>
    <scope>NUCLEOTIDE SEQUENCE [LARGE SCALE GENOMIC DNA]</scope>
    <source>
        <strain evidence="2">PI 553951</strain>
    </source>
</reference>
<evidence type="ECO:0000256" key="1">
    <source>
        <dbReference type="SAM" id="MobiDB-lite"/>
    </source>
</evidence>
<proteinExistence type="predicted"/>